<feature type="compositionally biased region" description="Polar residues" evidence="8">
    <location>
        <begin position="709"/>
        <end position="729"/>
    </location>
</feature>
<dbReference type="Pfam" id="PF00069">
    <property type="entry name" value="Pkinase"/>
    <property type="match status" value="1"/>
</dbReference>
<dbReference type="GO" id="GO:0005737">
    <property type="term" value="C:cytoplasm"/>
    <property type="evidence" value="ECO:0007669"/>
    <property type="project" value="TreeGrafter"/>
</dbReference>
<evidence type="ECO:0000256" key="7">
    <source>
        <dbReference type="PROSITE-ProRule" id="PRU10141"/>
    </source>
</evidence>
<evidence type="ECO:0000259" key="9">
    <source>
        <dbReference type="PROSITE" id="PS50011"/>
    </source>
</evidence>
<dbReference type="PANTHER" id="PTHR24346">
    <property type="entry name" value="MAP/MICROTUBULE AFFINITY-REGULATING KINASE"/>
    <property type="match status" value="1"/>
</dbReference>
<feature type="domain" description="Protein kinase" evidence="9">
    <location>
        <begin position="139"/>
        <end position="415"/>
    </location>
</feature>
<feature type="region of interest" description="Disordered" evidence="8">
    <location>
        <begin position="653"/>
        <end position="733"/>
    </location>
</feature>
<sequence>MCLPFSKSEQNKRGRVAHASHPDYNNPSCSHLEQPVPNRPNMKAAFLDETAHSNSNTPPRHPPPPTPPKDPNSENNNSTNNNSNSQTNKRSSLSHQQQQTNNHQQQQQHQQPQSSTTPSSSNNRQHSESTPTLKSIGNYVLQQSLGKGSMGKVKLGVHNVTGEKVAIKIVPRANFQLSVQRIHANSNKSPRQIAKEQAREHNREMRTIREAHIMMLLRHPHIVGLKDMVISGPYFYISMEYVNGGQLLHYIIKRQRLSERRARHFSRQIISALDYMHRNSIVHRDLKIENILIDKAGRNVKLIDFGLSNLFAPEKLLTTYCGSLYFAAPELLRANPYKGPEIDVWSMGVVIYVMVTGAVPFDDKSMPGLHEKIKRGHVTYPQHMSDECRHLLTQIFVTDPTKRVILQDVIRHPWLNPDSNTPLVKNFVPLSRKPLELPLDQTVLEQMTHGFELGTAEEIREKLEVIVQSPVYQEAAYHIAQQQAVKPPSPPPMSSEERWTIPYDDPQSVPDAYHPLISLYYLTKERIAEKQDSPTSAAPALQHHTSLSRKASVESTLSMNNGGTHSARSSQGSLHEPTGTTEQHQASPLGPRRTVANVPQSDPPVLPSSLPNRPDYQLLADASVPGFASQPSAAVGSGDYLSRFQRWLRSSTSQHHLVEENSNSTTTASTKPPPSPSPLQQQFTDPKATTTIAPPPHPHYEQGLPTPPNSTVEEQSINAAPSQQQQQHTVIDPPHIKRSLFRKISHAFLRKPSAPVTENDVAQAAEAARDRPLPPLPPNAVITNTKTTTTMAAGGQAQEQVPPQEDIAKPMPTLKSSVKYNKDQAAMETSYRRGHHQRSASSVSAQQAATRTLSMKINAWLNRSSSTHKAKTQHF</sequence>
<name>A0AAD5JUP2_9FUNG</name>
<evidence type="ECO:0000256" key="8">
    <source>
        <dbReference type="SAM" id="MobiDB-lite"/>
    </source>
</evidence>
<dbReference type="GO" id="GO:0004674">
    <property type="term" value="F:protein serine/threonine kinase activity"/>
    <property type="evidence" value="ECO:0007669"/>
    <property type="project" value="UniProtKB-KW"/>
</dbReference>
<dbReference type="InterPro" id="IPR017441">
    <property type="entry name" value="Protein_kinase_ATP_BS"/>
</dbReference>
<evidence type="ECO:0000256" key="5">
    <source>
        <dbReference type="ARBA" id="ARBA00022777"/>
    </source>
</evidence>
<evidence type="ECO:0000313" key="11">
    <source>
        <dbReference type="Proteomes" id="UP001209540"/>
    </source>
</evidence>
<protein>
    <submittedName>
        <fullName evidence="10">Kinase-like domain-containing protein</fullName>
    </submittedName>
</protein>
<dbReference type="Gene3D" id="1.10.510.10">
    <property type="entry name" value="Transferase(Phosphotransferase) domain 1"/>
    <property type="match status" value="1"/>
</dbReference>
<dbReference type="FunFam" id="1.10.510.10:FF:000571">
    <property type="entry name" value="Maternal embryonic leucine zipper kinase"/>
    <property type="match status" value="1"/>
</dbReference>
<evidence type="ECO:0000256" key="1">
    <source>
        <dbReference type="ARBA" id="ARBA00010791"/>
    </source>
</evidence>
<dbReference type="AlphaFoldDB" id="A0AAD5JUP2"/>
<comment type="caution">
    <text evidence="10">The sequence shown here is derived from an EMBL/GenBank/DDBJ whole genome shotgun (WGS) entry which is preliminary data.</text>
</comment>
<feature type="region of interest" description="Disordered" evidence="8">
    <location>
        <begin position="531"/>
        <end position="616"/>
    </location>
</feature>
<dbReference type="SMART" id="SM00220">
    <property type="entry name" value="S_TKc"/>
    <property type="match status" value="1"/>
</dbReference>
<proteinExistence type="inferred from homology"/>
<dbReference type="GO" id="GO:0035556">
    <property type="term" value="P:intracellular signal transduction"/>
    <property type="evidence" value="ECO:0007669"/>
    <property type="project" value="TreeGrafter"/>
</dbReference>
<feature type="region of interest" description="Disordered" evidence="8">
    <location>
        <begin position="754"/>
        <end position="778"/>
    </location>
</feature>
<keyword evidence="11" id="KW-1185">Reference proteome</keyword>
<dbReference type="Proteomes" id="UP001209540">
    <property type="component" value="Unassembled WGS sequence"/>
</dbReference>
<keyword evidence="2" id="KW-0723">Serine/threonine-protein kinase</keyword>
<dbReference type="GO" id="GO:0005524">
    <property type="term" value="F:ATP binding"/>
    <property type="evidence" value="ECO:0007669"/>
    <property type="project" value="UniProtKB-UniRule"/>
</dbReference>
<evidence type="ECO:0000256" key="2">
    <source>
        <dbReference type="ARBA" id="ARBA00022527"/>
    </source>
</evidence>
<dbReference type="InterPro" id="IPR000719">
    <property type="entry name" value="Prot_kinase_dom"/>
</dbReference>
<keyword evidence="5 10" id="KW-0418">Kinase</keyword>
<dbReference type="EMBL" id="JAIXMP010000023">
    <property type="protein sequence ID" value="KAI9255203.1"/>
    <property type="molecule type" value="Genomic_DNA"/>
</dbReference>
<dbReference type="PROSITE" id="PS50011">
    <property type="entry name" value="PROTEIN_KINASE_DOM"/>
    <property type="match status" value="1"/>
</dbReference>
<evidence type="ECO:0000313" key="10">
    <source>
        <dbReference type="EMBL" id="KAI9255203.1"/>
    </source>
</evidence>
<evidence type="ECO:0000256" key="4">
    <source>
        <dbReference type="ARBA" id="ARBA00022741"/>
    </source>
</evidence>
<gene>
    <name evidence="10" type="ORF">BDA99DRAFT_518176</name>
</gene>
<evidence type="ECO:0000256" key="3">
    <source>
        <dbReference type="ARBA" id="ARBA00022679"/>
    </source>
</evidence>
<organism evidence="10 11">
    <name type="scientific">Phascolomyces articulosus</name>
    <dbReference type="NCBI Taxonomy" id="60185"/>
    <lineage>
        <taxon>Eukaryota</taxon>
        <taxon>Fungi</taxon>
        <taxon>Fungi incertae sedis</taxon>
        <taxon>Mucoromycota</taxon>
        <taxon>Mucoromycotina</taxon>
        <taxon>Mucoromycetes</taxon>
        <taxon>Mucorales</taxon>
        <taxon>Lichtheimiaceae</taxon>
        <taxon>Phascolomyces</taxon>
    </lineage>
</organism>
<feature type="compositionally biased region" description="Polar residues" evidence="8">
    <location>
        <begin position="679"/>
        <end position="692"/>
    </location>
</feature>
<feature type="compositionally biased region" description="Low complexity" evidence="8">
    <location>
        <begin position="73"/>
        <end position="122"/>
    </location>
</feature>
<accession>A0AAD5JUP2</accession>
<dbReference type="PANTHER" id="PTHR24346:SF82">
    <property type="entry name" value="KP78A-RELATED"/>
    <property type="match status" value="1"/>
</dbReference>
<comment type="similarity">
    <text evidence="1">Belongs to the protein kinase superfamily. CAMK Ser/Thr protein kinase family. NIM1 subfamily.</text>
</comment>
<keyword evidence="4 7" id="KW-0547">Nucleotide-binding</keyword>
<dbReference type="GO" id="GO:0000226">
    <property type="term" value="P:microtubule cytoskeleton organization"/>
    <property type="evidence" value="ECO:0007669"/>
    <property type="project" value="TreeGrafter"/>
</dbReference>
<dbReference type="SUPFAM" id="SSF56112">
    <property type="entry name" value="Protein kinase-like (PK-like)"/>
    <property type="match status" value="1"/>
</dbReference>
<keyword evidence="3" id="KW-0808">Transferase</keyword>
<evidence type="ECO:0000256" key="6">
    <source>
        <dbReference type="ARBA" id="ARBA00022840"/>
    </source>
</evidence>
<dbReference type="InterPro" id="IPR011009">
    <property type="entry name" value="Kinase-like_dom_sf"/>
</dbReference>
<feature type="compositionally biased region" description="Polar residues" evidence="8">
    <location>
        <begin position="543"/>
        <end position="586"/>
    </location>
</feature>
<feature type="region of interest" description="Disordered" evidence="8">
    <location>
        <begin position="1"/>
        <end position="135"/>
    </location>
</feature>
<dbReference type="InterPro" id="IPR008271">
    <property type="entry name" value="Ser/Thr_kinase_AS"/>
</dbReference>
<reference evidence="10" key="1">
    <citation type="journal article" date="2022" name="IScience">
        <title>Evolution of zygomycete secretomes and the origins of terrestrial fungal ecologies.</title>
        <authorList>
            <person name="Chang Y."/>
            <person name="Wang Y."/>
            <person name="Mondo S."/>
            <person name="Ahrendt S."/>
            <person name="Andreopoulos W."/>
            <person name="Barry K."/>
            <person name="Beard J."/>
            <person name="Benny G.L."/>
            <person name="Blankenship S."/>
            <person name="Bonito G."/>
            <person name="Cuomo C."/>
            <person name="Desiro A."/>
            <person name="Gervers K.A."/>
            <person name="Hundley H."/>
            <person name="Kuo A."/>
            <person name="LaButti K."/>
            <person name="Lang B.F."/>
            <person name="Lipzen A."/>
            <person name="O'Donnell K."/>
            <person name="Pangilinan J."/>
            <person name="Reynolds N."/>
            <person name="Sandor L."/>
            <person name="Smith M.E."/>
            <person name="Tsang A."/>
            <person name="Grigoriev I.V."/>
            <person name="Stajich J.E."/>
            <person name="Spatafora J.W."/>
        </authorList>
    </citation>
    <scope>NUCLEOTIDE SEQUENCE</scope>
    <source>
        <strain evidence="10">RSA 2281</strain>
    </source>
</reference>
<dbReference type="PROSITE" id="PS00107">
    <property type="entry name" value="PROTEIN_KINASE_ATP"/>
    <property type="match status" value="1"/>
</dbReference>
<reference evidence="10" key="2">
    <citation type="submission" date="2023-02" db="EMBL/GenBank/DDBJ databases">
        <authorList>
            <consortium name="DOE Joint Genome Institute"/>
            <person name="Mondo S.J."/>
            <person name="Chang Y."/>
            <person name="Wang Y."/>
            <person name="Ahrendt S."/>
            <person name="Andreopoulos W."/>
            <person name="Barry K."/>
            <person name="Beard J."/>
            <person name="Benny G.L."/>
            <person name="Blankenship S."/>
            <person name="Bonito G."/>
            <person name="Cuomo C."/>
            <person name="Desiro A."/>
            <person name="Gervers K.A."/>
            <person name="Hundley H."/>
            <person name="Kuo A."/>
            <person name="LaButti K."/>
            <person name="Lang B.F."/>
            <person name="Lipzen A."/>
            <person name="O'Donnell K."/>
            <person name="Pangilinan J."/>
            <person name="Reynolds N."/>
            <person name="Sandor L."/>
            <person name="Smith M.W."/>
            <person name="Tsang A."/>
            <person name="Grigoriev I.V."/>
            <person name="Stajich J.E."/>
            <person name="Spatafora J.W."/>
        </authorList>
    </citation>
    <scope>NUCLEOTIDE SEQUENCE</scope>
    <source>
        <strain evidence="10">RSA 2281</strain>
    </source>
</reference>
<feature type="binding site" evidence="7">
    <location>
        <position position="168"/>
    </location>
    <ligand>
        <name>ATP</name>
        <dbReference type="ChEBI" id="CHEBI:30616"/>
    </ligand>
</feature>
<dbReference type="PROSITE" id="PS00108">
    <property type="entry name" value="PROTEIN_KINASE_ST"/>
    <property type="match status" value="1"/>
</dbReference>
<keyword evidence="6 7" id="KW-0067">ATP-binding</keyword>
<feature type="compositionally biased region" description="Pro residues" evidence="8">
    <location>
        <begin position="59"/>
        <end position="70"/>
    </location>
</feature>